<dbReference type="Proteomes" id="UP001165079">
    <property type="component" value="Unassembled WGS sequence"/>
</dbReference>
<dbReference type="RefSeq" id="WP_285660700.1">
    <property type="nucleotide sequence ID" value="NZ_BSTX01000001.1"/>
</dbReference>
<evidence type="ECO:0000313" key="3">
    <source>
        <dbReference type="Proteomes" id="UP001165079"/>
    </source>
</evidence>
<feature type="domain" description="NADPH-dependent FMN reductase-like" evidence="1">
    <location>
        <begin position="3"/>
        <end position="146"/>
    </location>
</feature>
<dbReference type="EMBL" id="BSTX01000001">
    <property type="protein sequence ID" value="GLZ75464.1"/>
    <property type="molecule type" value="Genomic_DNA"/>
</dbReference>
<dbReference type="PANTHER" id="PTHR30543:SF21">
    <property type="entry name" value="NAD(P)H-DEPENDENT FMN REDUCTASE LOT6"/>
    <property type="match status" value="1"/>
</dbReference>
<dbReference type="AlphaFoldDB" id="A0A9W6SDY7"/>
<dbReference type="PANTHER" id="PTHR30543">
    <property type="entry name" value="CHROMATE REDUCTASE"/>
    <property type="match status" value="1"/>
</dbReference>
<dbReference type="InterPro" id="IPR050712">
    <property type="entry name" value="NAD(P)H-dep_reductase"/>
</dbReference>
<accession>A0A9W6SDY7</accession>
<dbReference type="InterPro" id="IPR005025">
    <property type="entry name" value="FMN_Rdtase-like_dom"/>
</dbReference>
<gene>
    <name evidence="2" type="ORF">Afil01_02710</name>
</gene>
<dbReference type="InterPro" id="IPR029039">
    <property type="entry name" value="Flavoprotein-like_sf"/>
</dbReference>
<dbReference type="GO" id="GO:0016491">
    <property type="term" value="F:oxidoreductase activity"/>
    <property type="evidence" value="ECO:0007669"/>
    <property type="project" value="InterPro"/>
</dbReference>
<evidence type="ECO:0000259" key="1">
    <source>
        <dbReference type="Pfam" id="PF03358"/>
    </source>
</evidence>
<dbReference type="GO" id="GO:0010181">
    <property type="term" value="F:FMN binding"/>
    <property type="evidence" value="ECO:0007669"/>
    <property type="project" value="TreeGrafter"/>
</dbReference>
<organism evidence="2 3">
    <name type="scientific">Actinorhabdospora filicis</name>
    <dbReference type="NCBI Taxonomy" id="1785913"/>
    <lineage>
        <taxon>Bacteria</taxon>
        <taxon>Bacillati</taxon>
        <taxon>Actinomycetota</taxon>
        <taxon>Actinomycetes</taxon>
        <taxon>Micromonosporales</taxon>
        <taxon>Micromonosporaceae</taxon>
        <taxon>Actinorhabdospora</taxon>
    </lineage>
</organism>
<name>A0A9W6SDY7_9ACTN</name>
<protein>
    <submittedName>
        <fullName evidence="2">Oxidoreductase</fullName>
    </submittedName>
</protein>
<dbReference type="Pfam" id="PF03358">
    <property type="entry name" value="FMN_red"/>
    <property type="match status" value="1"/>
</dbReference>
<proteinExistence type="predicted"/>
<reference evidence="2" key="1">
    <citation type="submission" date="2023-03" db="EMBL/GenBank/DDBJ databases">
        <title>Actinorhabdospora filicis NBRC 111898.</title>
        <authorList>
            <person name="Ichikawa N."/>
            <person name="Sato H."/>
            <person name="Tonouchi N."/>
        </authorList>
    </citation>
    <scope>NUCLEOTIDE SEQUENCE</scope>
    <source>
        <strain evidence="2">NBRC 111898</strain>
    </source>
</reference>
<sequence>MSRVLVFTGSARSGSLNGLLATTAARHLTAAGAEVTEANLRDFPVPLYDFDVQTAEGVPAHAARLAALIAGHDALVIASPEYNASLPGPVKNLLDWVSRVKPWVTTDVPVLLLAAGPGRGGGRRGQDALRLVLEAVGARVHEHGYVLPLAGESIEDGVLRGEADERLAALTREFLAAVPVAA</sequence>
<comment type="caution">
    <text evidence="2">The sequence shown here is derived from an EMBL/GenBank/DDBJ whole genome shotgun (WGS) entry which is preliminary data.</text>
</comment>
<keyword evidence="3" id="KW-1185">Reference proteome</keyword>
<evidence type="ECO:0000313" key="2">
    <source>
        <dbReference type="EMBL" id="GLZ75464.1"/>
    </source>
</evidence>
<dbReference type="Gene3D" id="3.40.50.360">
    <property type="match status" value="1"/>
</dbReference>
<dbReference type="SUPFAM" id="SSF52218">
    <property type="entry name" value="Flavoproteins"/>
    <property type="match status" value="1"/>
</dbReference>
<dbReference type="GO" id="GO:0005829">
    <property type="term" value="C:cytosol"/>
    <property type="evidence" value="ECO:0007669"/>
    <property type="project" value="TreeGrafter"/>
</dbReference>